<sequence length="180" mass="20676">MKNLIAIGVFFLTVSSFAQNGPKWSTPVMDIPYGTELDSSVSLKIDKGFLFADLIKESNDTRIFFHKDIQSLSKVRIVNNQTNELIAKGRGSYFFGSARFEFADGETIKIQRKKNPNGYEIIGPYGVLFKVENQGIGYAKTYSDQELLIQAFYVFDRIKETQTPTEEYNQFYSYPYTSRY</sequence>
<reference evidence="2 3" key="1">
    <citation type="journal article" date="2011" name="J. Bacteriol.">
        <title>Complete genome sequence of Algoriphagus sp. PR1, bacterial prey of a colony-forming choanoflagellate.</title>
        <authorList>
            <person name="Alegado R.A."/>
            <person name="Ferriera S."/>
            <person name="Nusbaum C."/>
            <person name="Young S.K."/>
            <person name="Zeng Q."/>
            <person name="Imamovic A."/>
            <person name="Fairclough S.R."/>
            <person name="King N."/>
        </authorList>
    </citation>
    <scope>NUCLEOTIDE SEQUENCE [LARGE SCALE GENOMIC DNA]</scope>
    <source>
        <strain evidence="2 3">PR1</strain>
    </source>
</reference>
<comment type="caution">
    <text evidence="2">The sequence shown here is derived from an EMBL/GenBank/DDBJ whole genome shotgun (WGS) entry which is preliminary data.</text>
</comment>
<dbReference type="EMBL" id="CM001023">
    <property type="protein sequence ID" value="EAZ80663.1"/>
    <property type="molecule type" value="Genomic_DNA"/>
</dbReference>
<dbReference type="EMBL" id="AAXU02000001">
    <property type="protein sequence ID" value="EAZ80663.1"/>
    <property type="molecule type" value="Genomic_DNA"/>
</dbReference>
<dbReference type="AlphaFoldDB" id="A3HZH7"/>
<dbReference type="RefSeq" id="WP_008199428.1">
    <property type="nucleotide sequence ID" value="NZ_CM001023.1"/>
</dbReference>
<feature type="signal peptide" evidence="1">
    <location>
        <begin position="1"/>
        <end position="18"/>
    </location>
</feature>
<evidence type="ECO:0008006" key="4">
    <source>
        <dbReference type="Google" id="ProtNLM"/>
    </source>
</evidence>
<keyword evidence="3" id="KW-1185">Reference proteome</keyword>
<evidence type="ECO:0000313" key="3">
    <source>
        <dbReference type="Proteomes" id="UP000003919"/>
    </source>
</evidence>
<protein>
    <recommendedName>
        <fullName evidence="4">FecR protein domain-containing protein</fullName>
    </recommendedName>
</protein>
<name>A3HZH7_9BACT</name>
<proteinExistence type="predicted"/>
<evidence type="ECO:0000256" key="1">
    <source>
        <dbReference type="SAM" id="SignalP"/>
    </source>
</evidence>
<feature type="chain" id="PRO_5002652776" description="FecR protein domain-containing protein" evidence="1">
    <location>
        <begin position="19"/>
        <end position="180"/>
    </location>
</feature>
<dbReference type="eggNOG" id="ENOG50342WZ">
    <property type="taxonomic scope" value="Bacteria"/>
</dbReference>
<gene>
    <name evidence="2" type="ORF">ALPR1_07055</name>
</gene>
<dbReference type="OrthoDB" id="825355at2"/>
<evidence type="ECO:0000313" key="2">
    <source>
        <dbReference type="EMBL" id="EAZ80663.1"/>
    </source>
</evidence>
<organism evidence="2 3">
    <name type="scientific">Algoriphagus machipongonensis</name>
    <dbReference type="NCBI Taxonomy" id="388413"/>
    <lineage>
        <taxon>Bacteria</taxon>
        <taxon>Pseudomonadati</taxon>
        <taxon>Bacteroidota</taxon>
        <taxon>Cytophagia</taxon>
        <taxon>Cytophagales</taxon>
        <taxon>Cyclobacteriaceae</taxon>
        <taxon>Algoriphagus</taxon>
    </lineage>
</organism>
<dbReference type="HOGENOM" id="CLU_1493183_0_0_10"/>
<accession>A3HZH7</accession>
<dbReference type="Proteomes" id="UP000003919">
    <property type="component" value="Chromosome"/>
</dbReference>
<keyword evidence="1" id="KW-0732">Signal</keyword>